<proteinExistence type="predicted"/>
<feature type="transmembrane region" description="Helical" evidence="1">
    <location>
        <begin position="99"/>
        <end position="119"/>
    </location>
</feature>
<dbReference type="Proteomes" id="UP000465609">
    <property type="component" value="Chromosome"/>
</dbReference>
<gene>
    <name evidence="2" type="ORF">MAUB_16700</name>
</gene>
<name>A0ABM7IAU8_9MYCO</name>
<protein>
    <submittedName>
        <fullName evidence="2">Uncharacterized protein</fullName>
    </submittedName>
</protein>
<dbReference type="EMBL" id="AP022577">
    <property type="protein sequence ID" value="BBX83797.1"/>
    <property type="molecule type" value="Genomic_DNA"/>
</dbReference>
<keyword evidence="3" id="KW-1185">Reference proteome</keyword>
<organism evidence="2 3">
    <name type="scientific">Mycolicibacterium aubagnense</name>
    <dbReference type="NCBI Taxonomy" id="319707"/>
    <lineage>
        <taxon>Bacteria</taxon>
        <taxon>Bacillati</taxon>
        <taxon>Actinomycetota</taxon>
        <taxon>Actinomycetes</taxon>
        <taxon>Mycobacteriales</taxon>
        <taxon>Mycobacteriaceae</taxon>
        <taxon>Mycolicibacterium</taxon>
    </lineage>
</organism>
<keyword evidence="1" id="KW-0472">Membrane</keyword>
<evidence type="ECO:0000313" key="2">
    <source>
        <dbReference type="EMBL" id="BBX83797.1"/>
    </source>
</evidence>
<evidence type="ECO:0000256" key="1">
    <source>
        <dbReference type="SAM" id="Phobius"/>
    </source>
</evidence>
<sequence>MPGPWGTAETTSAAMGEMNSATASYRPTDHVDMRPLYAYGETTMTDDEERAAGVLGFEMTIAEWLGTAAMFAAPYLVLGLLWAMTHTTAFEAAHGADRVFVFVRTMVFWPMLLLTSMCLP</sequence>
<reference evidence="2 3" key="1">
    <citation type="journal article" date="2019" name="Emerg. Microbes Infect.">
        <title>Comprehensive subspecies identification of 175 nontuberculous mycobacteria species based on 7547 genomic profiles.</title>
        <authorList>
            <person name="Matsumoto Y."/>
            <person name="Kinjo T."/>
            <person name="Motooka D."/>
            <person name="Nabeya D."/>
            <person name="Jung N."/>
            <person name="Uechi K."/>
            <person name="Horii T."/>
            <person name="Iida T."/>
            <person name="Fujita J."/>
            <person name="Nakamura S."/>
        </authorList>
    </citation>
    <scope>NUCLEOTIDE SEQUENCE [LARGE SCALE GENOMIC DNA]</scope>
    <source>
        <strain evidence="2 3">JCM 15296</strain>
    </source>
</reference>
<keyword evidence="1" id="KW-0812">Transmembrane</keyword>
<accession>A0ABM7IAU8</accession>
<evidence type="ECO:0000313" key="3">
    <source>
        <dbReference type="Proteomes" id="UP000465609"/>
    </source>
</evidence>
<feature type="transmembrane region" description="Helical" evidence="1">
    <location>
        <begin position="64"/>
        <end position="84"/>
    </location>
</feature>
<keyword evidence="1" id="KW-1133">Transmembrane helix</keyword>